<keyword evidence="4" id="KW-0812">Transmembrane</keyword>
<dbReference type="Pfam" id="PF02798">
    <property type="entry name" value="GST_N"/>
    <property type="match status" value="1"/>
</dbReference>
<dbReference type="GO" id="GO:0006749">
    <property type="term" value="P:glutathione metabolic process"/>
    <property type="evidence" value="ECO:0007669"/>
    <property type="project" value="TreeGrafter"/>
</dbReference>
<keyword evidence="4" id="KW-0472">Membrane</keyword>
<keyword evidence="2" id="KW-0963">Cytoplasm</keyword>
<evidence type="ECO:0000313" key="8">
    <source>
        <dbReference type="Proteomes" id="UP000051952"/>
    </source>
</evidence>
<dbReference type="InterPro" id="IPR051369">
    <property type="entry name" value="GST_Theta"/>
</dbReference>
<dbReference type="PROSITE" id="PS50404">
    <property type="entry name" value="GST_NTER"/>
    <property type="match status" value="1"/>
</dbReference>
<dbReference type="VEuPathDB" id="TriTrypDB:BSAL_52250"/>
<dbReference type="PANTHER" id="PTHR43917:SF8">
    <property type="entry name" value="GH16740P-RELATED"/>
    <property type="match status" value="1"/>
</dbReference>
<protein>
    <submittedName>
        <fullName evidence="7">Glutathione S-transferase, putative</fullName>
    </submittedName>
</protein>
<evidence type="ECO:0000313" key="7">
    <source>
        <dbReference type="EMBL" id="CUE69977.1"/>
    </source>
</evidence>
<dbReference type="SUPFAM" id="SSF47391">
    <property type="entry name" value="Dimerization-anchoring domain of cAMP-dependent PK regulatory subunit"/>
    <property type="match status" value="1"/>
</dbReference>
<accession>A0A0S4IKZ9</accession>
<comment type="similarity">
    <text evidence="3">Belongs to the GST superfamily.</text>
</comment>
<dbReference type="Proteomes" id="UP000051952">
    <property type="component" value="Unassembled WGS sequence"/>
</dbReference>
<comment type="subcellular location">
    <subcellularLocation>
        <location evidence="1">Cytoplasm</location>
    </subcellularLocation>
</comment>
<evidence type="ECO:0000256" key="4">
    <source>
        <dbReference type="SAM" id="Phobius"/>
    </source>
</evidence>
<reference evidence="8" key="1">
    <citation type="submission" date="2015-09" db="EMBL/GenBank/DDBJ databases">
        <authorList>
            <consortium name="Pathogen Informatics"/>
        </authorList>
    </citation>
    <scope>NUCLEOTIDE SEQUENCE [LARGE SCALE GENOMIC DNA]</scope>
    <source>
        <strain evidence="8">Lake Konstanz</strain>
    </source>
</reference>
<dbReference type="InterPro" id="IPR010987">
    <property type="entry name" value="Glutathione-S-Trfase_C-like"/>
</dbReference>
<dbReference type="Gene3D" id="1.20.1050.10">
    <property type="match status" value="1"/>
</dbReference>
<dbReference type="InterPro" id="IPR036249">
    <property type="entry name" value="Thioredoxin-like_sf"/>
</dbReference>
<keyword evidence="4" id="KW-1133">Transmembrane helix</keyword>
<gene>
    <name evidence="7" type="ORF">BSAL_52250</name>
</gene>
<feature type="domain" description="GST C-terminal" evidence="6">
    <location>
        <begin position="140"/>
        <end position="276"/>
    </location>
</feature>
<dbReference type="Pfam" id="PF00043">
    <property type="entry name" value="GST_C"/>
    <property type="match status" value="1"/>
</dbReference>
<dbReference type="OrthoDB" id="422574at2759"/>
<evidence type="ECO:0000256" key="3">
    <source>
        <dbReference type="RuleBase" id="RU003494"/>
    </source>
</evidence>
<dbReference type="Gene3D" id="3.40.30.10">
    <property type="entry name" value="Glutaredoxin"/>
    <property type="match status" value="1"/>
</dbReference>
<dbReference type="InterPro" id="IPR004045">
    <property type="entry name" value="Glutathione_S-Trfase_N"/>
</dbReference>
<dbReference type="InterPro" id="IPR004046">
    <property type="entry name" value="GST_C"/>
</dbReference>
<dbReference type="AlphaFoldDB" id="A0A0S4IKZ9"/>
<dbReference type="CDD" id="cd22981">
    <property type="entry name" value="DD_TbAK-like"/>
    <property type="match status" value="1"/>
</dbReference>
<proteinExistence type="inferred from homology"/>
<dbReference type="SUPFAM" id="SSF52833">
    <property type="entry name" value="Thioredoxin-like"/>
    <property type="match status" value="1"/>
</dbReference>
<dbReference type="GO" id="GO:0005737">
    <property type="term" value="C:cytoplasm"/>
    <property type="evidence" value="ECO:0007669"/>
    <property type="project" value="UniProtKB-SubCell"/>
</dbReference>
<dbReference type="GO" id="GO:0004364">
    <property type="term" value="F:glutathione transferase activity"/>
    <property type="evidence" value="ECO:0007669"/>
    <property type="project" value="TreeGrafter"/>
</dbReference>
<dbReference type="PROSITE" id="PS50405">
    <property type="entry name" value="GST_CTER"/>
    <property type="match status" value="1"/>
</dbReference>
<evidence type="ECO:0000259" key="5">
    <source>
        <dbReference type="PROSITE" id="PS50404"/>
    </source>
</evidence>
<dbReference type="CDD" id="cd00570">
    <property type="entry name" value="GST_N_family"/>
    <property type="match status" value="1"/>
</dbReference>
<evidence type="ECO:0000256" key="2">
    <source>
        <dbReference type="ARBA" id="ARBA00022490"/>
    </source>
</evidence>
<organism evidence="7 8">
    <name type="scientific">Bodo saltans</name>
    <name type="common">Flagellated protozoan</name>
    <dbReference type="NCBI Taxonomy" id="75058"/>
    <lineage>
        <taxon>Eukaryota</taxon>
        <taxon>Discoba</taxon>
        <taxon>Euglenozoa</taxon>
        <taxon>Kinetoplastea</taxon>
        <taxon>Metakinetoplastina</taxon>
        <taxon>Eubodonida</taxon>
        <taxon>Bodonidae</taxon>
        <taxon>Bodo</taxon>
    </lineage>
</organism>
<name>A0A0S4IKZ9_BODSA</name>
<dbReference type="SUPFAM" id="SSF47616">
    <property type="entry name" value="GST C-terminal domain-like"/>
    <property type="match status" value="1"/>
</dbReference>
<feature type="transmembrane region" description="Helical" evidence="4">
    <location>
        <begin position="55"/>
        <end position="76"/>
    </location>
</feature>
<dbReference type="EMBL" id="CYKH01000080">
    <property type="protein sequence ID" value="CUE69977.1"/>
    <property type="molecule type" value="Genomic_DNA"/>
</dbReference>
<dbReference type="InterPro" id="IPR036282">
    <property type="entry name" value="Glutathione-S-Trfase_C_sf"/>
</dbReference>
<sequence length="276" mass="30125">MSEIDTKYLKEKNVAALLETLAAEIVIQRPNDPEAFLRDRFSDGKEDTFKPSDAITLYVTMLSPVSAVALLALSYAKHNNQITGYDVSEINDGTPIPSDFHSTSPFQRLPALNHNGVGVVEAGAIAKYVCSRTSAFPVTPARQRARVDSLFETIQHLVLSEATAAVEERVFAPRKHQRPADNISVQASATRFRAALSQLQSAAHLFEDSVWVVGSAVSIADIILAAAVFSMHHVAGFDCVSGLEKLSKWWAAVQQEVFFVEGIRPLQAAAAKLYSR</sequence>
<dbReference type="PANTHER" id="PTHR43917">
    <property type="match status" value="1"/>
</dbReference>
<keyword evidence="7" id="KW-0808">Transferase</keyword>
<keyword evidence="8" id="KW-1185">Reference proteome</keyword>
<feature type="domain" description="GST N-terminal" evidence="5">
    <location>
        <begin position="53"/>
        <end position="137"/>
    </location>
</feature>
<evidence type="ECO:0000256" key="1">
    <source>
        <dbReference type="ARBA" id="ARBA00004496"/>
    </source>
</evidence>
<evidence type="ECO:0000259" key="6">
    <source>
        <dbReference type="PROSITE" id="PS50405"/>
    </source>
</evidence>